<keyword evidence="3" id="KW-1185">Reference proteome</keyword>
<dbReference type="PANTHER" id="PTHR39441">
    <property type="entry name" value="DUF2252 DOMAIN-CONTAINING PROTEIN"/>
    <property type="match status" value="1"/>
</dbReference>
<dbReference type="RefSeq" id="WP_345384879.1">
    <property type="nucleotide sequence ID" value="NZ_BAABIC010000045.1"/>
</dbReference>
<comment type="caution">
    <text evidence="2">The sequence shown here is derived from an EMBL/GenBank/DDBJ whole genome shotgun (WGS) entry which is preliminary data.</text>
</comment>
<organism evidence="2 3">
    <name type="scientific">Pseudonocardia yuanmonensis</name>
    <dbReference type="NCBI Taxonomy" id="1095914"/>
    <lineage>
        <taxon>Bacteria</taxon>
        <taxon>Bacillati</taxon>
        <taxon>Actinomycetota</taxon>
        <taxon>Actinomycetes</taxon>
        <taxon>Pseudonocardiales</taxon>
        <taxon>Pseudonocardiaceae</taxon>
        <taxon>Pseudonocardia</taxon>
    </lineage>
</organism>
<accession>A0ABP8XX18</accession>
<dbReference type="PANTHER" id="PTHR39441:SF1">
    <property type="entry name" value="DUF2252 DOMAIN-CONTAINING PROTEIN"/>
    <property type="match status" value="1"/>
</dbReference>
<dbReference type="EMBL" id="BAABIC010000045">
    <property type="protein sequence ID" value="GAA4714723.1"/>
    <property type="molecule type" value="Genomic_DNA"/>
</dbReference>
<reference evidence="3" key="1">
    <citation type="journal article" date="2019" name="Int. J. Syst. Evol. Microbiol.">
        <title>The Global Catalogue of Microorganisms (GCM) 10K type strain sequencing project: providing services to taxonomists for standard genome sequencing and annotation.</title>
        <authorList>
            <consortium name="The Broad Institute Genomics Platform"/>
            <consortium name="The Broad Institute Genome Sequencing Center for Infectious Disease"/>
            <person name="Wu L."/>
            <person name="Ma J."/>
        </authorList>
    </citation>
    <scope>NUCLEOTIDE SEQUENCE [LARGE SCALE GENOMIC DNA]</scope>
    <source>
        <strain evidence="3">JCM 18055</strain>
    </source>
</reference>
<proteinExistence type="predicted"/>
<name>A0ABP8XX18_9PSEU</name>
<evidence type="ECO:0000313" key="3">
    <source>
        <dbReference type="Proteomes" id="UP001500325"/>
    </source>
</evidence>
<gene>
    <name evidence="2" type="ORF">GCM10023215_67410</name>
</gene>
<evidence type="ECO:0000256" key="1">
    <source>
        <dbReference type="SAM" id="MobiDB-lite"/>
    </source>
</evidence>
<feature type="region of interest" description="Disordered" evidence="1">
    <location>
        <begin position="1"/>
        <end position="45"/>
    </location>
</feature>
<sequence length="485" mass="53343">MTRTAAPPVPAAPSPRRPSMTGPAERIELGRAARSSVPRSSHAELPARRGKGALKILAAQDVGRVQDLLPIRYARMALSPFAFLRGSAAVMTADLADTPVSGIDAQLCGDAHLANFGFFASPERRLVFDVNDFDETLRGPWEWDVKRLAASVEVAGRDRGFRTRDRRAAVEGAVRAYRRAMRGFAEMTNLDVWYALVETDELWARYRRRVAAPRRARMERDLAKARSRDNLGALDRFTAVVDGAPRIVGAPPIVVPVRDLYPEEVERRGIEDGIHELLAGYRESLPPDRRRLFEQYRPVDIAHKVVGVGSVGTRCWMLLFLGRDARDPLFLQAKEAGPSALESVLGPAPQATAGQRVVEGQRLMQTVGDIFLGWQRATGVDGRDRDFYLRQLRDWKGSIEVESLRPRGLGLYAEICGQTLARAHARSGDRIAIAAYLGSSATFDRAVADFARAYADRTEADHAALCRAIETGKVAAADPTTDGHG</sequence>
<dbReference type="Pfam" id="PF10009">
    <property type="entry name" value="DUF2252"/>
    <property type="match status" value="1"/>
</dbReference>
<protein>
    <submittedName>
        <fullName evidence="2">DUF2252 domain-containing protein</fullName>
    </submittedName>
</protein>
<feature type="compositionally biased region" description="Pro residues" evidence="1">
    <location>
        <begin position="7"/>
        <end position="16"/>
    </location>
</feature>
<dbReference type="InterPro" id="IPR018721">
    <property type="entry name" value="DUF2252"/>
</dbReference>
<evidence type="ECO:0000313" key="2">
    <source>
        <dbReference type="EMBL" id="GAA4714723.1"/>
    </source>
</evidence>
<dbReference type="Proteomes" id="UP001500325">
    <property type="component" value="Unassembled WGS sequence"/>
</dbReference>